<name>A0ABY4EBK4_VITST</name>
<accession>A0ABY4EBK4</accession>
<evidence type="ECO:0000313" key="2">
    <source>
        <dbReference type="Proteomes" id="UP000832034"/>
    </source>
</evidence>
<proteinExistence type="predicted"/>
<gene>
    <name evidence="1" type="ORF">LVJ81_03605</name>
</gene>
<dbReference type="EMBL" id="CP091512">
    <property type="protein sequence ID" value="UOO93129.1"/>
    <property type="molecule type" value="Genomic_DNA"/>
</dbReference>
<keyword evidence="2" id="KW-1185">Reference proteome</keyword>
<organism evidence="1 2">
    <name type="scientific">Vitreoscilla stercoraria</name>
    <dbReference type="NCBI Taxonomy" id="61"/>
    <lineage>
        <taxon>Bacteria</taxon>
        <taxon>Pseudomonadati</taxon>
        <taxon>Pseudomonadota</taxon>
        <taxon>Betaproteobacteria</taxon>
        <taxon>Neisseriales</taxon>
        <taxon>Neisseriaceae</taxon>
        <taxon>Vitreoscilla</taxon>
    </lineage>
</organism>
<reference evidence="1" key="1">
    <citation type="submission" date="2021-12" db="EMBL/GenBank/DDBJ databases">
        <authorList>
            <person name="Veyrier F.J."/>
        </authorList>
    </citation>
    <scope>NUCLEOTIDE SEQUENCE</scope>
    <source>
        <strain evidence="1">SAG 1488-6</strain>
    </source>
</reference>
<evidence type="ECO:0000313" key="1">
    <source>
        <dbReference type="EMBL" id="UOO93129.1"/>
    </source>
</evidence>
<sequence>MNLLLSNAYNLYWLGRYMQRTICLTERLRNDQQASLFPLMRHVGFQSAINPHNFNSYITNEVLPNYLSKVNDNFQAVRGVIDYEAFELFQLMNRLNQAGSLQSACYQLQACEAAMRAHPAPICTYWMLGHALETLDERLRFGQPRENDFRALADAVTNLPNYTAWEALKQPAQALVYLANGQKFYQLTEQLENIFEDGL</sequence>
<evidence type="ECO:0008006" key="3">
    <source>
        <dbReference type="Google" id="ProtNLM"/>
    </source>
</evidence>
<dbReference type="Proteomes" id="UP000832034">
    <property type="component" value="Chromosome"/>
</dbReference>
<reference evidence="1" key="2">
    <citation type="journal article" date="2022" name="Res Sq">
        <title>Evolution of multicellular longitudinally dividing oral cavity symbionts (Neisseriaceae).</title>
        <authorList>
            <person name="Nyongesa S."/>
            <person name="Weber P."/>
            <person name="Bernet E."/>
            <person name="Pullido F."/>
            <person name="Nieckarz M."/>
            <person name="Delaby M."/>
            <person name="Nieves C."/>
            <person name="Viehboeck T."/>
            <person name="Krause N."/>
            <person name="Rivera-Millot A."/>
            <person name="Nakamura A."/>
            <person name="Vischer N."/>
            <person name="VanNieuwenhze M."/>
            <person name="Brun Y."/>
            <person name="Cava F."/>
            <person name="Bulgheresi S."/>
            <person name="Veyrier F."/>
        </authorList>
    </citation>
    <scope>NUCLEOTIDE SEQUENCE</scope>
    <source>
        <strain evidence="1">SAG 1488-6</strain>
    </source>
</reference>
<dbReference type="RefSeq" id="WP_019958758.1">
    <property type="nucleotide sequence ID" value="NZ_CP091512.1"/>
</dbReference>
<protein>
    <recommendedName>
        <fullName evidence="3">DUF403 domain-containing protein</fullName>
    </recommendedName>
</protein>